<feature type="compositionally biased region" description="Basic and acidic residues" evidence="1">
    <location>
        <begin position="723"/>
        <end position="740"/>
    </location>
</feature>
<reference evidence="5" key="3">
    <citation type="journal article" date="2012" name="PLoS Pathog.">
        <title>Comparative genomics of the apicomplexan parasites Toxoplasma gondii and Neospora caninum: Coccidia differing in host range and transmission strategy.</title>
        <authorList>
            <person name="Reid A.J."/>
            <person name="Vermont S.J."/>
            <person name="Cotton J.A."/>
            <person name="Harris D."/>
            <person name="Hill-Cawthorne G.A."/>
            <person name="Konen-Waisman S."/>
            <person name="Latham S.M."/>
            <person name="Mourier T."/>
            <person name="Norton R."/>
            <person name="Quail M.A."/>
            <person name="Sanders M."/>
            <person name="Shanmugam D."/>
            <person name="Sohal A."/>
            <person name="Wasmuth J.D."/>
            <person name="Brunk B."/>
            <person name="Grigg M.E."/>
            <person name="Howard J.C."/>
            <person name="Parkinson J."/>
            <person name="Roos D.S."/>
            <person name="Trees A.J."/>
            <person name="Berriman M."/>
            <person name="Pain A."/>
            <person name="Wastling J.M."/>
        </authorList>
    </citation>
    <scope>NUCLEOTIDE SEQUENCE [LARGE SCALE GENOMIC DNA]</scope>
    <source>
        <strain evidence="5">Liverpool</strain>
    </source>
</reference>
<dbReference type="InParanoid" id="F0VPD6"/>
<feature type="region of interest" description="Disordered" evidence="1">
    <location>
        <begin position="93"/>
        <end position="530"/>
    </location>
</feature>
<feature type="compositionally biased region" description="Polar residues" evidence="1">
    <location>
        <begin position="347"/>
        <end position="358"/>
    </location>
</feature>
<feature type="compositionally biased region" description="Basic and acidic residues" evidence="1">
    <location>
        <begin position="309"/>
        <end position="324"/>
    </location>
</feature>
<dbReference type="eggNOG" id="ENOG502TDII">
    <property type="taxonomic scope" value="Eukaryota"/>
</dbReference>
<name>F0VPD6_NEOCL</name>
<proteinExistence type="predicted"/>
<reference evidence="3" key="1">
    <citation type="submission" date="2011-02" db="EMBL/GenBank/DDBJ databases">
        <authorList>
            <person name="Aslett M."/>
        </authorList>
    </citation>
    <scope>NUCLEOTIDE SEQUENCE</scope>
    <source>
        <strain evidence="3">Liverpool</strain>
    </source>
</reference>
<feature type="region of interest" description="Disordered" evidence="1">
    <location>
        <begin position="693"/>
        <end position="790"/>
    </location>
</feature>
<feature type="compositionally biased region" description="Basic and acidic residues" evidence="1">
    <location>
        <begin position="457"/>
        <end position="467"/>
    </location>
</feature>
<dbReference type="OMA" id="PERANFE"/>
<dbReference type="GeneID" id="13440995"/>
<feature type="compositionally biased region" description="Low complexity" evidence="1">
    <location>
        <begin position="189"/>
        <end position="205"/>
    </location>
</feature>
<feature type="region of interest" description="Disordered" evidence="1">
    <location>
        <begin position="1"/>
        <end position="59"/>
    </location>
</feature>
<dbReference type="EMBL" id="FR823392">
    <property type="protein sequence ID" value="CBZ55582.1"/>
    <property type="molecule type" value="Genomic_DNA"/>
</dbReference>
<feature type="compositionally biased region" description="Polar residues" evidence="1">
    <location>
        <begin position="233"/>
        <end position="243"/>
    </location>
</feature>
<organism evidence="3 5">
    <name type="scientific">Neospora caninum (strain Liverpool)</name>
    <dbReference type="NCBI Taxonomy" id="572307"/>
    <lineage>
        <taxon>Eukaryota</taxon>
        <taxon>Sar</taxon>
        <taxon>Alveolata</taxon>
        <taxon>Apicomplexa</taxon>
        <taxon>Conoidasida</taxon>
        <taxon>Coccidia</taxon>
        <taxon>Eucoccidiorida</taxon>
        <taxon>Eimeriorina</taxon>
        <taxon>Sarcocystidae</taxon>
        <taxon>Neospora</taxon>
    </lineage>
</organism>
<keyword evidence="2" id="KW-0812">Transmembrane</keyword>
<sequence>MVTGGVWRPNSLPLYSRGGGASSPSGELPRYSRSSSDGQHKLGNSRSGHATSRKKGKRRRRLSRIGRFVVLILLLLLALWLVVLWRWAAVPAGSPQSGDVHVLVDQEPTPGASPHGSAAASAAASGESEGERGSQNHGERMKETVPTVHKSSAIKPEPAAPVSTGEEAARPAPSRDGATSSSSPPPLSQEPSVSQDETGGTPGTAEETKKSSDRGNGPPQTRADTDSPPPPALSQSQDTQTATPKPDVAATAPASERAFSTARSVPVEKGIASDAKDAEVRAVNRGGSVESTRASERKASPQNAPAEESPERKSPLVEQRDKPEAQSGAPGGSQQGEADTDHVDTVGSVSVKQASSGADANRQEEIRDAAGVRRRPTDGALASEKRVQSVAATDQAVDASRSRQTWNRRDPAQDGRPTGESAHEPRAGGERASLSPLKTTRVAASRGEVEVPQIRPQGRERVVHAAKVEPAVSWGRERPESVEEDSEEDFLPDWQSPVDARGRPMAEGPGAQDARRPYRTHAQAQGRMGEVSWQRWSPVFSEDSHLPVAELKRASRGGSIAAFHGHGSVGVLTEGAFGPGQRPERPFASKGTASLPETRSADRRFSRWGRVDEEARPEGQRESYDPEEAPELVGFRSGPSSGFVRNAAQEREAMQRAAHAFWAPHPENVGVVRREHAWREGAQVRAEDAPFYRGLPRFPEDEDTRPWRQGEVAQPVARAHRRVNLDPVDRQREAPSKVEEETSQGNPRTRKGDGIKPNVRGRKKGYLENGSRAQVWSALSDARVDSEKLE</sequence>
<feature type="compositionally biased region" description="Basic and acidic residues" evidence="1">
    <location>
        <begin position="129"/>
        <end position="143"/>
    </location>
</feature>
<evidence type="ECO:0000313" key="5">
    <source>
        <dbReference type="Proteomes" id="UP000007494"/>
    </source>
</evidence>
<feature type="compositionally biased region" description="Low complexity" evidence="1">
    <location>
        <begin position="112"/>
        <end position="127"/>
    </location>
</feature>
<feature type="region of interest" description="Disordered" evidence="1">
    <location>
        <begin position="573"/>
        <end position="642"/>
    </location>
</feature>
<keyword evidence="2" id="KW-0472">Membrane</keyword>
<feature type="compositionally biased region" description="Basic and acidic residues" evidence="1">
    <location>
        <begin position="361"/>
        <end position="387"/>
    </location>
</feature>
<dbReference type="VEuPathDB" id="ToxoDB:NCLIV_060060"/>
<dbReference type="EMBL" id="LN714486">
    <property type="protein sequence ID" value="CEL70324.1"/>
    <property type="molecule type" value="Genomic_DNA"/>
</dbReference>
<evidence type="ECO:0000256" key="2">
    <source>
        <dbReference type="SAM" id="Phobius"/>
    </source>
</evidence>
<accession>F0VPD6</accession>
<dbReference type="OrthoDB" id="332102at2759"/>
<dbReference type="RefSeq" id="XP_003885610.1">
    <property type="nucleotide sequence ID" value="XM_003885561.1"/>
</dbReference>
<evidence type="ECO:0000256" key="1">
    <source>
        <dbReference type="SAM" id="MobiDB-lite"/>
    </source>
</evidence>
<dbReference type="Proteomes" id="UP000007494">
    <property type="component" value="Chromosome XI"/>
</dbReference>
<evidence type="ECO:0008006" key="6">
    <source>
        <dbReference type="Google" id="ProtNLM"/>
    </source>
</evidence>
<feature type="compositionally biased region" description="Basic and acidic residues" evidence="1">
    <location>
        <begin position="599"/>
        <end position="624"/>
    </location>
</feature>
<feature type="compositionally biased region" description="Acidic residues" evidence="1">
    <location>
        <begin position="482"/>
        <end position="491"/>
    </location>
</feature>
<dbReference type="AlphaFoldDB" id="F0VPD6"/>
<gene>
    <name evidence="4" type="ORF">BN1204_060060</name>
    <name evidence="3" type="ORF">NCLIV_060060</name>
</gene>
<protein>
    <recommendedName>
        <fullName evidence="6">Transmembrane protein</fullName>
    </recommendedName>
</protein>
<feature type="compositionally biased region" description="Polar residues" evidence="1">
    <location>
        <begin position="32"/>
        <end position="50"/>
    </location>
</feature>
<reference evidence="3" key="2">
    <citation type="submission" date="2011-03" db="EMBL/GenBank/DDBJ databases">
        <title>Comparative genomics and transcriptomics of Neospora caninum and Toxoplasma gondii.</title>
        <authorList>
            <person name="Reid A.J."/>
            <person name="Sohal A."/>
            <person name="Harris D."/>
            <person name="Quail M."/>
            <person name="Sanders M."/>
            <person name="Berriman M."/>
            <person name="Wastling J.M."/>
            <person name="Pain A."/>
        </authorList>
    </citation>
    <scope>NUCLEOTIDE SEQUENCE</scope>
    <source>
        <strain evidence="3">Liverpool</strain>
    </source>
</reference>
<keyword evidence="5" id="KW-1185">Reference proteome</keyword>
<reference evidence="4" key="4">
    <citation type="journal article" date="2015" name="PLoS ONE">
        <title>Comprehensive Evaluation of Toxoplasma gondii VEG and Neospora caninum LIV Genomes with Tachyzoite Stage Transcriptome and Proteome Defines Novel Transcript Features.</title>
        <authorList>
            <person name="Ramaprasad A."/>
            <person name="Mourier T."/>
            <person name="Naeem R."/>
            <person name="Malas T.B."/>
            <person name="Moussa E."/>
            <person name="Panigrahi A."/>
            <person name="Vermont S.J."/>
            <person name="Otto T.D."/>
            <person name="Wastling J."/>
            <person name="Pain A."/>
        </authorList>
    </citation>
    <scope>NUCLEOTIDE SEQUENCE</scope>
    <source>
        <strain evidence="4">Liverpool</strain>
    </source>
</reference>
<keyword evidence="2" id="KW-1133">Transmembrane helix</keyword>
<evidence type="ECO:0000313" key="3">
    <source>
        <dbReference type="EMBL" id="CBZ55582.1"/>
    </source>
</evidence>
<evidence type="ECO:0000313" key="4">
    <source>
        <dbReference type="EMBL" id="CEL70324.1"/>
    </source>
</evidence>
<feature type="transmembrane region" description="Helical" evidence="2">
    <location>
        <begin position="65"/>
        <end position="87"/>
    </location>
</feature>